<sequence length="97" mass="9311">MTRTLAKTAVAAACSFALLLPASGVAGADSGIAAPVAEAGTGSAQLAQTGSGTGSVGIDVATAIFICELTGGDYRFPVLTVEGGCYGGLLGYETPPG</sequence>
<reference evidence="2 3" key="1">
    <citation type="submission" date="2020-05" db="EMBL/GenBank/DDBJ databases">
        <title>MicrobeNet Type strains.</title>
        <authorList>
            <person name="Nicholson A.C."/>
        </authorList>
    </citation>
    <scope>NUCLEOTIDE SEQUENCE [LARGE SCALE GENOMIC DNA]</scope>
    <source>
        <strain evidence="2 3">JCM 3224</strain>
    </source>
</reference>
<proteinExistence type="predicted"/>
<dbReference type="AlphaFoldDB" id="A0A849BZS4"/>
<protein>
    <submittedName>
        <fullName evidence="2">Uncharacterized protein</fullName>
    </submittedName>
</protein>
<accession>A0A849BZS4</accession>
<evidence type="ECO:0000313" key="3">
    <source>
        <dbReference type="Proteomes" id="UP000586827"/>
    </source>
</evidence>
<dbReference type="Proteomes" id="UP000586827">
    <property type="component" value="Unassembled WGS sequence"/>
</dbReference>
<keyword evidence="1" id="KW-0732">Signal</keyword>
<feature type="chain" id="PRO_5032930099" evidence="1">
    <location>
        <begin position="29"/>
        <end position="97"/>
    </location>
</feature>
<dbReference type="EMBL" id="JABELX010000004">
    <property type="protein sequence ID" value="NNH70666.1"/>
    <property type="molecule type" value="Genomic_DNA"/>
</dbReference>
<keyword evidence="3" id="KW-1185">Reference proteome</keyword>
<name>A0A849BZS4_9NOCA</name>
<feature type="signal peptide" evidence="1">
    <location>
        <begin position="1"/>
        <end position="28"/>
    </location>
</feature>
<dbReference type="RefSeq" id="WP_157552413.1">
    <property type="nucleotide sequence ID" value="NZ_JABELX010000004.1"/>
</dbReference>
<evidence type="ECO:0000256" key="1">
    <source>
        <dbReference type="SAM" id="SignalP"/>
    </source>
</evidence>
<gene>
    <name evidence="2" type="ORF">HLB23_12460</name>
</gene>
<organism evidence="2 3">
    <name type="scientific">Nocardia uniformis</name>
    <dbReference type="NCBI Taxonomy" id="53432"/>
    <lineage>
        <taxon>Bacteria</taxon>
        <taxon>Bacillati</taxon>
        <taxon>Actinomycetota</taxon>
        <taxon>Actinomycetes</taxon>
        <taxon>Mycobacteriales</taxon>
        <taxon>Nocardiaceae</taxon>
        <taxon>Nocardia</taxon>
    </lineage>
</organism>
<evidence type="ECO:0000313" key="2">
    <source>
        <dbReference type="EMBL" id="NNH70666.1"/>
    </source>
</evidence>
<comment type="caution">
    <text evidence="2">The sequence shown here is derived from an EMBL/GenBank/DDBJ whole genome shotgun (WGS) entry which is preliminary data.</text>
</comment>